<evidence type="ECO:0000313" key="2">
    <source>
        <dbReference type="EMBL" id="KAI9259538.1"/>
    </source>
</evidence>
<feature type="compositionally biased region" description="Low complexity" evidence="1">
    <location>
        <begin position="85"/>
        <end position="109"/>
    </location>
</feature>
<sequence length="513" mass="57732">MATFFDALEKYVQDEKNHPLTLQRFVDDNLKILVSNIKLDAKYQQRIATIFSNIIKRNNVEVVETIVDWSKAAEAFLAFHFTSSSTSAPAPAPSEFTTTPANDSSSKSSNKNKKLTDDNKKIISKMFNDLDDNKMWQLSTGKKVEHQMKKMALGVTHEHLACSLVLDPDDKDWLNYFTKQELEEIKNESVPVISTLPKPLLEYIDKYKGLKSLDEIRNINIQHNFHPLQEPDLHWIDSSISKVLDIMYYKYLAKRRSESDLMKHIWVLIDTCFYASTIDAISGETSSKSTSNRVNHVQSTTTDSSSPSSSSSAPSSSSPPPTESLSSTMARKQIGNKTDIRFATEVFEFGTVEAGKESNITSKKTIIESGFKIPKILKDMFIQLLKESPTSVREIKTFGFTLSGISMLPQILDCPQGYVCRMNRTQKWLHYPSGPEDFVPRMKSLITVVHHMKTLATMMLDVISDSDSNVQFGSSAIDIQIPACFSPSVSTTNKRKKQSTNDSSNKKTKTDQA</sequence>
<protein>
    <submittedName>
        <fullName evidence="2">Uncharacterized protein</fullName>
    </submittedName>
</protein>
<feature type="compositionally biased region" description="Low complexity" evidence="1">
    <location>
        <begin position="299"/>
        <end position="316"/>
    </location>
</feature>
<accession>A0AAD5K7E4</accession>
<reference evidence="2" key="1">
    <citation type="journal article" date="2022" name="IScience">
        <title>Evolution of zygomycete secretomes and the origins of terrestrial fungal ecologies.</title>
        <authorList>
            <person name="Chang Y."/>
            <person name="Wang Y."/>
            <person name="Mondo S."/>
            <person name="Ahrendt S."/>
            <person name="Andreopoulos W."/>
            <person name="Barry K."/>
            <person name="Beard J."/>
            <person name="Benny G.L."/>
            <person name="Blankenship S."/>
            <person name="Bonito G."/>
            <person name="Cuomo C."/>
            <person name="Desiro A."/>
            <person name="Gervers K.A."/>
            <person name="Hundley H."/>
            <person name="Kuo A."/>
            <person name="LaButti K."/>
            <person name="Lang B.F."/>
            <person name="Lipzen A."/>
            <person name="O'Donnell K."/>
            <person name="Pangilinan J."/>
            <person name="Reynolds N."/>
            <person name="Sandor L."/>
            <person name="Smith M.E."/>
            <person name="Tsang A."/>
            <person name="Grigoriev I.V."/>
            <person name="Stajich J.E."/>
            <person name="Spatafora J.W."/>
        </authorList>
    </citation>
    <scope>NUCLEOTIDE SEQUENCE</scope>
    <source>
        <strain evidence="2">RSA 2281</strain>
    </source>
</reference>
<feature type="compositionally biased region" description="Basic and acidic residues" evidence="1">
    <location>
        <begin position="504"/>
        <end position="513"/>
    </location>
</feature>
<name>A0AAD5K7E4_9FUNG</name>
<dbReference type="EMBL" id="JAIXMP010000017">
    <property type="protein sequence ID" value="KAI9259538.1"/>
    <property type="molecule type" value="Genomic_DNA"/>
</dbReference>
<reference evidence="2" key="2">
    <citation type="submission" date="2023-02" db="EMBL/GenBank/DDBJ databases">
        <authorList>
            <consortium name="DOE Joint Genome Institute"/>
            <person name="Mondo S.J."/>
            <person name="Chang Y."/>
            <person name="Wang Y."/>
            <person name="Ahrendt S."/>
            <person name="Andreopoulos W."/>
            <person name="Barry K."/>
            <person name="Beard J."/>
            <person name="Benny G.L."/>
            <person name="Blankenship S."/>
            <person name="Bonito G."/>
            <person name="Cuomo C."/>
            <person name="Desiro A."/>
            <person name="Gervers K.A."/>
            <person name="Hundley H."/>
            <person name="Kuo A."/>
            <person name="LaButti K."/>
            <person name="Lang B.F."/>
            <person name="Lipzen A."/>
            <person name="O'Donnell K."/>
            <person name="Pangilinan J."/>
            <person name="Reynolds N."/>
            <person name="Sandor L."/>
            <person name="Smith M.W."/>
            <person name="Tsang A."/>
            <person name="Grigoriev I.V."/>
            <person name="Stajich J.E."/>
            <person name="Spatafora J.W."/>
        </authorList>
    </citation>
    <scope>NUCLEOTIDE SEQUENCE</scope>
    <source>
        <strain evidence="2">RSA 2281</strain>
    </source>
</reference>
<dbReference type="Proteomes" id="UP001209540">
    <property type="component" value="Unassembled WGS sequence"/>
</dbReference>
<feature type="region of interest" description="Disordered" evidence="1">
    <location>
        <begin position="488"/>
        <end position="513"/>
    </location>
</feature>
<comment type="caution">
    <text evidence="2">The sequence shown here is derived from an EMBL/GenBank/DDBJ whole genome shotgun (WGS) entry which is preliminary data.</text>
</comment>
<evidence type="ECO:0000313" key="3">
    <source>
        <dbReference type="Proteomes" id="UP001209540"/>
    </source>
</evidence>
<gene>
    <name evidence="2" type="ORF">BDA99DRAFT_560960</name>
</gene>
<proteinExistence type="predicted"/>
<feature type="compositionally biased region" description="Polar residues" evidence="1">
    <location>
        <begin position="284"/>
        <end position="298"/>
    </location>
</feature>
<keyword evidence="3" id="KW-1185">Reference proteome</keyword>
<evidence type="ECO:0000256" key="1">
    <source>
        <dbReference type="SAM" id="MobiDB-lite"/>
    </source>
</evidence>
<feature type="region of interest" description="Disordered" evidence="1">
    <location>
        <begin position="284"/>
        <end position="328"/>
    </location>
</feature>
<dbReference type="AlphaFoldDB" id="A0AAD5K7E4"/>
<feature type="region of interest" description="Disordered" evidence="1">
    <location>
        <begin position="85"/>
        <end position="115"/>
    </location>
</feature>
<organism evidence="2 3">
    <name type="scientific">Phascolomyces articulosus</name>
    <dbReference type="NCBI Taxonomy" id="60185"/>
    <lineage>
        <taxon>Eukaryota</taxon>
        <taxon>Fungi</taxon>
        <taxon>Fungi incertae sedis</taxon>
        <taxon>Mucoromycota</taxon>
        <taxon>Mucoromycotina</taxon>
        <taxon>Mucoromycetes</taxon>
        <taxon>Mucorales</taxon>
        <taxon>Lichtheimiaceae</taxon>
        <taxon>Phascolomyces</taxon>
    </lineage>
</organism>